<feature type="transmembrane region" description="Helical" evidence="1">
    <location>
        <begin position="121"/>
        <end position="142"/>
    </location>
</feature>
<feature type="transmembrane region" description="Helical" evidence="1">
    <location>
        <begin position="68"/>
        <end position="86"/>
    </location>
</feature>
<dbReference type="Proteomes" id="UP001057291">
    <property type="component" value="Unassembled WGS sequence"/>
</dbReference>
<dbReference type="RefSeq" id="WP_282198782.1">
    <property type="nucleotide sequence ID" value="NZ_BOQE01000001.1"/>
</dbReference>
<feature type="transmembrane region" description="Helical" evidence="1">
    <location>
        <begin position="12"/>
        <end position="36"/>
    </location>
</feature>
<feature type="transmembrane region" description="Helical" evidence="1">
    <location>
        <begin position="92"/>
        <end position="109"/>
    </location>
</feature>
<evidence type="ECO:0000313" key="3">
    <source>
        <dbReference type="Proteomes" id="UP001057291"/>
    </source>
</evidence>
<protein>
    <submittedName>
        <fullName evidence="2">Uncharacterized protein</fullName>
    </submittedName>
</protein>
<keyword evidence="1" id="KW-1133">Transmembrane helix</keyword>
<dbReference type="EMBL" id="BOQE01000001">
    <property type="protein sequence ID" value="GIM45595.1"/>
    <property type="molecule type" value="Genomic_DNA"/>
</dbReference>
<keyword evidence="3" id="KW-1185">Reference proteome</keyword>
<accession>A0AAV4LCP4</accession>
<name>A0AAV4LCP4_9BACL</name>
<dbReference type="AlphaFoldDB" id="A0AAV4LCP4"/>
<organism evidence="2 3">
    <name type="scientific">Collibacillus ludicampi</name>
    <dbReference type="NCBI Taxonomy" id="2771369"/>
    <lineage>
        <taxon>Bacteria</taxon>
        <taxon>Bacillati</taxon>
        <taxon>Bacillota</taxon>
        <taxon>Bacilli</taxon>
        <taxon>Bacillales</taxon>
        <taxon>Alicyclobacillaceae</taxon>
        <taxon>Collibacillus</taxon>
    </lineage>
</organism>
<evidence type="ECO:0000313" key="2">
    <source>
        <dbReference type="EMBL" id="GIM45595.1"/>
    </source>
</evidence>
<comment type="caution">
    <text evidence="2">The sequence shown here is derived from an EMBL/GenBank/DDBJ whole genome shotgun (WGS) entry which is preliminary data.</text>
</comment>
<feature type="transmembrane region" description="Helical" evidence="1">
    <location>
        <begin position="42"/>
        <end position="61"/>
    </location>
</feature>
<sequence length="552" mass="61659">MKANGIPSSRRSSILPIVLLVLYAVFLVTFYDLVVIPLALDLSYIGFLMIGAGAVISWFAIPKAWRRTFSLLTLLILLLCYGVNSIYSDSLAWRFVEFPVMFAILGWIASRYAKIRWTYTLTLLVSVAVLLALIPLGSMPFYSKFGIAAKSDQLDARPLFPLYPLVNKGNAIYSLGDLPKTDEQDTLQEDEQQLEQVKKGSNASSTLRDWFSRLFGKKPVDPNAVAARIKKQLENVDVLQFTPDTGYKKEPATQAEVASLPFSSLGLAGFPYYSSSWSVENGVVKQHFTPVDDPKQVLTSFFDPLSITVAMDERAARSVKESRNNWNDRFGLHTNVEIPGATIIGQGKFLPGTGTQLVIEGANELKLVDASHPDGPALATWKGTWVEPLTSDLIIADIDGDGLDELLINTTPAKILKLKPDHTWETLWQSGLAKEKDSFRFEFVSHDPNLKKPVIIANDPSLIRDVNTRYLTAYTYDNGQLNRVWRMYKENIVFPHPISADLWVTQLYGTQQFFVLKSLPYPVVPVLVGLYGLLVLAGYGYQWVQRGKGRHA</sequence>
<proteinExistence type="predicted"/>
<keyword evidence="1" id="KW-0812">Transmembrane</keyword>
<evidence type="ECO:0000256" key="1">
    <source>
        <dbReference type="SAM" id="Phobius"/>
    </source>
</evidence>
<gene>
    <name evidence="2" type="ORF">DNHGIG_11440</name>
</gene>
<reference evidence="2" key="1">
    <citation type="journal article" date="2023" name="Int. J. Syst. Evol. Microbiol.">
        <title>Collibacillus ludicampi gen. nov., sp. nov., a new soil bacterium of the family Alicyclobacillaceae.</title>
        <authorList>
            <person name="Jojima T."/>
            <person name="Ioku Y."/>
            <person name="Fukuta Y."/>
            <person name="Shirasaka N."/>
            <person name="Matsumura Y."/>
            <person name="Mori M."/>
        </authorList>
    </citation>
    <scope>NUCLEOTIDE SEQUENCE</scope>
    <source>
        <strain evidence="2">TP075</strain>
    </source>
</reference>
<keyword evidence="1" id="KW-0472">Membrane</keyword>
<feature type="transmembrane region" description="Helical" evidence="1">
    <location>
        <begin position="519"/>
        <end position="541"/>
    </location>
</feature>